<reference evidence="1" key="1">
    <citation type="submission" date="2020-10" db="EMBL/GenBank/DDBJ databases">
        <title>Unveiling of a novel bifunctional photoreceptor, Dualchrome1, isolated from a cosmopolitan green alga.</title>
        <authorList>
            <person name="Suzuki S."/>
            <person name="Kawachi M."/>
        </authorList>
    </citation>
    <scope>NUCLEOTIDE SEQUENCE</scope>
    <source>
        <strain evidence="1">NIES 2893</strain>
    </source>
</reference>
<sequence>MPALEDGFADEADNYEAIVASERVASWLLDVSSLALAGVPVSRITLARRKALRALQALQTNVESSSAYAEEARIQDVSDRMTRALVELSKCEEDANLPASAPTTSELTDAVSAVITALAGPGAAPPRTRTVSVAGTSVVVEEGALAEGLGARLWRAALLLCESSLFRPMIKNANVLELGAGVGLSGICAARLEASRVVLTDCEASVLEILDRNCDANRDACLPCSLEVAYLQWSDDAATESTGGNGWEAETPAHPTLKRDEVFDAVIAADFVYDDAHSDLIPAVLARRMKRPGGVGLLLAAVRQEELLEALLRHMSDHKLEAKATRFQLDEHEHPEATARVNEARAMFTPDERAYQGGFVQICVWHQGEEMPLLSSM</sequence>
<dbReference type="PANTHER" id="PTHR14614">
    <property type="entry name" value="HEPATOCELLULAR CARCINOMA-ASSOCIATED ANTIGEN"/>
    <property type="match status" value="1"/>
</dbReference>
<organism evidence="1 2">
    <name type="scientific">Pycnococcus provasolii</name>
    <dbReference type="NCBI Taxonomy" id="41880"/>
    <lineage>
        <taxon>Eukaryota</taxon>
        <taxon>Viridiplantae</taxon>
        <taxon>Chlorophyta</taxon>
        <taxon>Pseudoscourfieldiophyceae</taxon>
        <taxon>Pseudoscourfieldiales</taxon>
        <taxon>Pycnococcaceae</taxon>
        <taxon>Pycnococcus</taxon>
    </lineage>
</organism>
<protein>
    <recommendedName>
        <fullName evidence="3">Calmodulin-lysine N-methyltransferase</fullName>
    </recommendedName>
</protein>
<dbReference type="InterPro" id="IPR029063">
    <property type="entry name" value="SAM-dependent_MTases_sf"/>
</dbReference>
<proteinExistence type="predicted"/>
<dbReference type="InterPro" id="IPR019410">
    <property type="entry name" value="Methyltransf_16"/>
</dbReference>
<dbReference type="SUPFAM" id="SSF53335">
    <property type="entry name" value="S-adenosyl-L-methionine-dependent methyltransferases"/>
    <property type="match status" value="1"/>
</dbReference>
<accession>A0A830HV13</accession>
<dbReference type="CDD" id="cd02440">
    <property type="entry name" value="AdoMet_MTases"/>
    <property type="match status" value="1"/>
</dbReference>
<dbReference type="Pfam" id="PF10294">
    <property type="entry name" value="Methyltransf_16"/>
    <property type="match status" value="1"/>
</dbReference>
<dbReference type="OrthoDB" id="545599at2759"/>
<comment type="caution">
    <text evidence="1">The sequence shown here is derived from an EMBL/GenBank/DDBJ whole genome shotgun (WGS) entry which is preliminary data.</text>
</comment>
<dbReference type="Proteomes" id="UP000660262">
    <property type="component" value="Unassembled WGS sequence"/>
</dbReference>
<name>A0A830HV13_9CHLO</name>
<evidence type="ECO:0000313" key="2">
    <source>
        <dbReference type="Proteomes" id="UP000660262"/>
    </source>
</evidence>
<dbReference type="Gene3D" id="3.40.50.150">
    <property type="entry name" value="Vaccinia Virus protein VP39"/>
    <property type="match status" value="1"/>
</dbReference>
<dbReference type="EMBL" id="BNJQ01000032">
    <property type="protein sequence ID" value="GHP11054.1"/>
    <property type="molecule type" value="Genomic_DNA"/>
</dbReference>
<dbReference type="AlphaFoldDB" id="A0A830HV13"/>
<gene>
    <name evidence="1" type="ORF">PPROV_000978400</name>
</gene>
<evidence type="ECO:0008006" key="3">
    <source>
        <dbReference type="Google" id="ProtNLM"/>
    </source>
</evidence>
<evidence type="ECO:0000313" key="1">
    <source>
        <dbReference type="EMBL" id="GHP11054.1"/>
    </source>
</evidence>
<keyword evidence="2" id="KW-1185">Reference proteome</keyword>